<accession>A0ABR3GPJ6</accession>
<dbReference type="Pfam" id="PF13515">
    <property type="entry name" value="FUSC_2"/>
    <property type="match status" value="1"/>
</dbReference>
<keyword evidence="4" id="KW-0472">Membrane</keyword>
<comment type="caution">
    <text evidence="7">The sequence shown here is derived from an EMBL/GenBank/DDBJ whole genome shotgun (WGS) entry which is preliminary data.</text>
</comment>
<sequence length="462" mass="51412">MSMGMGIRAALHKALLSALEGLVVPRPYSPGTYRNMSLQLVNLSEAVRDMRSEIILSSLKPEDALYLRNLLQAVIRDIMAIKPDATLFDAESTTPASEAVETDETGDVAIDIEPAGTPDSDTDSDAPSLASLTAGHLGLVRDVMAGPARELINAMTDILLRCDCALMDIVGNQQLLWGPRDVTKASVEVSLARFQEAMRVFDEADVSLIDHPDLPCSYAAHPDLVGLFLFIHPVRQTAESVLKLTTKVIEIAKQPGKRKFYLPSYPLYKSLYRASPQVRHDRGGVTAGYYFKSKQNIEDAMKKYHARPFDPSPDILCSEETEKERHGRFIVAGGTAEPETFRYRAWKFIHRLQQFESRFAFKVVLVTTLLSIPAWTDSRSWYIENEVWWSVVAAWFMMHPRVGGNTRDLVTRSITVMIGAFWGGLAYFAGGGNPYVMAVFAAIFMVPCSKRLDDHLIAQSTC</sequence>
<dbReference type="InterPro" id="IPR049453">
    <property type="entry name" value="Memb_transporter_dom"/>
</dbReference>
<dbReference type="InterPro" id="IPR052430">
    <property type="entry name" value="IVT-Associated"/>
</dbReference>
<dbReference type="PRINTS" id="PR02047">
    <property type="entry name" value="BREFELDNASP4"/>
</dbReference>
<feature type="signal peptide" evidence="5">
    <location>
        <begin position="1"/>
        <end position="25"/>
    </location>
</feature>
<evidence type="ECO:0000256" key="5">
    <source>
        <dbReference type="SAM" id="SignalP"/>
    </source>
</evidence>
<evidence type="ECO:0000313" key="8">
    <source>
        <dbReference type="Proteomes" id="UP001447188"/>
    </source>
</evidence>
<keyword evidence="2 7" id="KW-0812">Transmembrane</keyword>
<keyword evidence="3" id="KW-1133">Transmembrane helix</keyword>
<feature type="chain" id="PRO_5046814821" evidence="5">
    <location>
        <begin position="26"/>
        <end position="462"/>
    </location>
</feature>
<name>A0ABR3GPJ6_9PEZI</name>
<evidence type="ECO:0000313" key="7">
    <source>
        <dbReference type="EMBL" id="KAL0637511.1"/>
    </source>
</evidence>
<dbReference type="PANTHER" id="PTHR47804:SF3">
    <property type="entry name" value="PROTEIN BRE4"/>
    <property type="match status" value="1"/>
</dbReference>
<keyword evidence="5" id="KW-0732">Signal</keyword>
<dbReference type="Proteomes" id="UP001447188">
    <property type="component" value="Unassembled WGS sequence"/>
</dbReference>
<proteinExistence type="predicted"/>
<evidence type="ECO:0000256" key="2">
    <source>
        <dbReference type="ARBA" id="ARBA00022692"/>
    </source>
</evidence>
<keyword evidence="8" id="KW-1185">Reference proteome</keyword>
<feature type="domain" description="Integral membrane bound transporter" evidence="6">
    <location>
        <begin position="385"/>
        <end position="446"/>
    </location>
</feature>
<dbReference type="EMBL" id="JBBBZM010000034">
    <property type="protein sequence ID" value="KAL0637511.1"/>
    <property type="molecule type" value="Genomic_DNA"/>
</dbReference>
<evidence type="ECO:0000259" key="6">
    <source>
        <dbReference type="Pfam" id="PF13515"/>
    </source>
</evidence>
<protein>
    <submittedName>
        <fullName evidence="7">Zinc finger protein containing five transmembrane domains</fullName>
    </submittedName>
</protein>
<evidence type="ECO:0000256" key="3">
    <source>
        <dbReference type="ARBA" id="ARBA00022989"/>
    </source>
</evidence>
<evidence type="ECO:0000256" key="4">
    <source>
        <dbReference type="ARBA" id="ARBA00023136"/>
    </source>
</evidence>
<dbReference type="PANTHER" id="PTHR47804">
    <property type="entry name" value="60S RIBOSOMAL PROTEIN L19"/>
    <property type="match status" value="1"/>
</dbReference>
<reference evidence="7 8" key="1">
    <citation type="submission" date="2024-02" db="EMBL/GenBank/DDBJ databases">
        <title>Discinaceae phylogenomics.</title>
        <authorList>
            <person name="Dirks A.C."/>
            <person name="James T.Y."/>
        </authorList>
    </citation>
    <scope>NUCLEOTIDE SEQUENCE [LARGE SCALE GENOMIC DNA]</scope>
    <source>
        <strain evidence="7 8">ACD0624</strain>
    </source>
</reference>
<organism evidence="7 8">
    <name type="scientific">Discina gigas</name>
    <dbReference type="NCBI Taxonomy" id="1032678"/>
    <lineage>
        <taxon>Eukaryota</taxon>
        <taxon>Fungi</taxon>
        <taxon>Dikarya</taxon>
        <taxon>Ascomycota</taxon>
        <taxon>Pezizomycotina</taxon>
        <taxon>Pezizomycetes</taxon>
        <taxon>Pezizales</taxon>
        <taxon>Discinaceae</taxon>
        <taxon>Discina</taxon>
    </lineage>
</organism>
<gene>
    <name evidence="7" type="primary">BRE4_1</name>
    <name evidence="7" type="ORF">Q9L58_003568</name>
</gene>
<dbReference type="InterPro" id="IPR023244">
    <property type="entry name" value="Brefeldin_A-sensitivity_4"/>
</dbReference>
<evidence type="ECO:0000256" key="1">
    <source>
        <dbReference type="ARBA" id="ARBA00004141"/>
    </source>
</evidence>
<comment type="subcellular location">
    <subcellularLocation>
        <location evidence="1">Membrane</location>
        <topology evidence="1">Multi-pass membrane protein</topology>
    </subcellularLocation>
</comment>